<dbReference type="EMBL" id="APCN01004330">
    <property type="status" value="NOT_ANNOTATED_CDS"/>
    <property type="molecule type" value="Genomic_DNA"/>
</dbReference>
<keyword evidence="2" id="KW-1185">Reference proteome</keyword>
<dbReference type="AlphaFoldDB" id="A0A182HM32"/>
<reference evidence="1" key="1">
    <citation type="submission" date="2022-08" db="UniProtKB">
        <authorList>
            <consortium name="EnsemblMetazoa"/>
        </authorList>
    </citation>
    <scope>IDENTIFICATION</scope>
    <source>
        <strain evidence="1">Dongola</strain>
    </source>
</reference>
<dbReference type="VEuPathDB" id="VectorBase:AARA21_005195"/>
<dbReference type="EnsemblMetazoa" id="AARA002316-RA">
    <property type="protein sequence ID" value="AARA002316-PA"/>
    <property type="gene ID" value="AARA002316"/>
</dbReference>
<evidence type="ECO:0000313" key="2">
    <source>
        <dbReference type="Proteomes" id="UP000075840"/>
    </source>
</evidence>
<dbReference type="VEuPathDB" id="VectorBase:AARA002316"/>
<accession>A0A182HM32</accession>
<protein>
    <submittedName>
        <fullName evidence="1">Uncharacterized protein</fullName>
    </submittedName>
</protein>
<organism evidence="1 2">
    <name type="scientific">Anopheles arabiensis</name>
    <name type="common">Mosquito</name>
    <dbReference type="NCBI Taxonomy" id="7173"/>
    <lineage>
        <taxon>Eukaryota</taxon>
        <taxon>Metazoa</taxon>
        <taxon>Ecdysozoa</taxon>
        <taxon>Arthropoda</taxon>
        <taxon>Hexapoda</taxon>
        <taxon>Insecta</taxon>
        <taxon>Pterygota</taxon>
        <taxon>Neoptera</taxon>
        <taxon>Endopterygota</taxon>
        <taxon>Diptera</taxon>
        <taxon>Nematocera</taxon>
        <taxon>Culicoidea</taxon>
        <taxon>Culicidae</taxon>
        <taxon>Anophelinae</taxon>
        <taxon>Anopheles</taxon>
    </lineage>
</organism>
<evidence type="ECO:0000313" key="1">
    <source>
        <dbReference type="EnsemblMetazoa" id="AARA002316-PA"/>
    </source>
</evidence>
<name>A0A182HM32_ANOAR</name>
<proteinExistence type="predicted"/>
<dbReference type="Proteomes" id="UP000075840">
    <property type="component" value="Unassembled WGS sequence"/>
</dbReference>
<dbReference type="EMBL" id="APCN01004331">
    <property type="status" value="NOT_ANNOTATED_CDS"/>
    <property type="molecule type" value="Genomic_DNA"/>
</dbReference>
<sequence length="296" mass="33403">MVRRTCLVVVLFATTILTPLDGAQDIFSILKPVGSPVGSVGRKKLFVTRVGQCAGKKNLPVYVPDMRIAAHNRTSYVVSGEVYFRENIPSYRLSVAIKQCDDMRATVNCRPFLSNIVNTDGCALLQASGTMYGEYLQNFRPPLKCPFWNGTYVMGPTLVDDGLVKYLPGSGSTYWEVRMTGRIRERLMYCVVMQLNVRPKKSSSNLWNHLAEMFDMTVLTEWLQSVDMLSMVFFACGVALFYFVMSMAFRIMSLLFWPTVVIIGLLFFRNDSFAALVSETVKRVSETALREILPVQ</sequence>